<evidence type="ECO:0000313" key="2">
    <source>
        <dbReference type="Proteomes" id="UP000250235"/>
    </source>
</evidence>
<proteinExistence type="predicted"/>
<dbReference type="Proteomes" id="UP000250235">
    <property type="component" value="Unassembled WGS sequence"/>
</dbReference>
<name>A0A2Z7CSZ3_9LAMI</name>
<protein>
    <submittedName>
        <fullName evidence="1">Uncharacterized protein</fullName>
    </submittedName>
</protein>
<keyword evidence="2" id="KW-1185">Reference proteome</keyword>
<evidence type="ECO:0000313" key="1">
    <source>
        <dbReference type="EMBL" id="KZV49913.1"/>
    </source>
</evidence>
<sequence>MELGLDELRDGCVGLPCLVVVLHVAYTHDIPFQSWQPLPFLVVASLFSYQDARASGDSALSFPLCAEWLATTVHRLGVDASGKGGRVGGNSGFTAGRGFNPAGDAPGGG</sequence>
<organism evidence="1 2">
    <name type="scientific">Dorcoceras hygrometricum</name>
    <dbReference type="NCBI Taxonomy" id="472368"/>
    <lineage>
        <taxon>Eukaryota</taxon>
        <taxon>Viridiplantae</taxon>
        <taxon>Streptophyta</taxon>
        <taxon>Embryophyta</taxon>
        <taxon>Tracheophyta</taxon>
        <taxon>Spermatophyta</taxon>
        <taxon>Magnoliopsida</taxon>
        <taxon>eudicotyledons</taxon>
        <taxon>Gunneridae</taxon>
        <taxon>Pentapetalae</taxon>
        <taxon>asterids</taxon>
        <taxon>lamiids</taxon>
        <taxon>Lamiales</taxon>
        <taxon>Gesneriaceae</taxon>
        <taxon>Didymocarpoideae</taxon>
        <taxon>Trichosporeae</taxon>
        <taxon>Loxocarpinae</taxon>
        <taxon>Dorcoceras</taxon>
    </lineage>
</organism>
<gene>
    <name evidence="1" type="ORF">F511_41114</name>
</gene>
<accession>A0A2Z7CSZ3</accession>
<dbReference type="AlphaFoldDB" id="A0A2Z7CSZ3"/>
<dbReference type="EMBL" id="KQ992646">
    <property type="protein sequence ID" value="KZV49913.1"/>
    <property type="molecule type" value="Genomic_DNA"/>
</dbReference>
<reference evidence="1 2" key="1">
    <citation type="journal article" date="2015" name="Proc. Natl. Acad. Sci. U.S.A.">
        <title>The resurrection genome of Boea hygrometrica: A blueprint for survival of dehydration.</title>
        <authorList>
            <person name="Xiao L."/>
            <person name="Yang G."/>
            <person name="Zhang L."/>
            <person name="Yang X."/>
            <person name="Zhao S."/>
            <person name="Ji Z."/>
            <person name="Zhou Q."/>
            <person name="Hu M."/>
            <person name="Wang Y."/>
            <person name="Chen M."/>
            <person name="Xu Y."/>
            <person name="Jin H."/>
            <person name="Xiao X."/>
            <person name="Hu G."/>
            <person name="Bao F."/>
            <person name="Hu Y."/>
            <person name="Wan P."/>
            <person name="Li L."/>
            <person name="Deng X."/>
            <person name="Kuang T."/>
            <person name="Xiang C."/>
            <person name="Zhu J.K."/>
            <person name="Oliver M.J."/>
            <person name="He Y."/>
        </authorList>
    </citation>
    <scope>NUCLEOTIDE SEQUENCE [LARGE SCALE GENOMIC DNA]</scope>
    <source>
        <strain evidence="2">cv. XS01</strain>
    </source>
</reference>